<reference evidence="1 2" key="1">
    <citation type="journal article" date="2019" name="New Phytol.">
        <title>Comparative genomics reveals unique wood-decay strategies and fruiting body development in the Schizophyllaceae.</title>
        <authorList>
            <person name="Almasi E."/>
            <person name="Sahu N."/>
            <person name="Krizsan K."/>
            <person name="Balint B."/>
            <person name="Kovacs G.M."/>
            <person name="Kiss B."/>
            <person name="Cseklye J."/>
            <person name="Drula E."/>
            <person name="Henrissat B."/>
            <person name="Nagy I."/>
            <person name="Chovatia M."/>
            <person name="Adam C."/>
            <person name="LaButti K."/>
            <person name="Lipzen A."/>
            <person name="Riley R."/>
            <person name="Grigoriev I.V."/>
            <person name="Nagy L.G."/>
        </authorList>
    </citation>
    <scope>NUCLEOTIDE SEQUENCE [LARGE SCALE GENOMIC DNA]</scope>
    <source>
        <strain evidence="1 2">NL-1724</strain>
    </source>
</reference>
<dbReference type="AlphaFoldDB" id="A0A550CZB0"/>
<organism evidence="1 2">
    <name type="scientific">Schizophyllum amplum</name>
    <dbReference type="NCBI Taxonomy" id="97359"/>
    <lineage>
        <taxon>Eukaryota</taxon>
        <taxon>Fungi</taxon>
        <taxon>Dikarya</taxon>
        <taxon>Basidiomycota</taxon>
        <taxon>Agaricomycotina</taxon>
        <taxon>Agaricomycetes</taxon>
        <taxon>Agaricomycetidae</taxon>
        <taxon>Agaricales</taxon>
        <taxon>Schizophyllaceae</taxon>
        <taxon>Schizophyllum</taxon>
    </lineage>
</organism>
<gene>
    <name evidence="1" type="ORF">BD626DRAFT_23747</name>
</gene>
<protein>
    <submittedName>
        <fullName evidence="1">Uncharacterized protein</fullName>
    </submittedName>
</protein>
<proteinExistence type="predicted"/>
<name>A0A550CZB0_9AGAR</name>
<evidence type="ECO:0000313" key="2">
    <source>
        <dbReference type="Proteomes" id="UP000320762"/>
    </source>
</evidence>
<keyword evidence="2" id="KW-1185">Reference proteome</keyword>
<dbReference type="EMBL" id="VDMD01000001">
    <property type="protein sequence ID" value="TRM70118.1"/>
    <property type="molecule type" value="Genomic_DNA"/>
</dbReference>
<comment type="caution">
    <text evidence="1">The sequence shown here is derived from an EMBL/GenBank/DDBJ whole genome shotgun (WGS) entry which is preliminary data.</text>
</comment>
<evidence type="ECO:0000313" key="1">
    <source>
        <dbReference type="EMBL" id="TRM70118.1"/>
    </source>
</evidence>
<sequence>MPISSATGSGSKPDLMAAYRRRALDDAFLGRGFDTGDLGRGGELGRGGRGGDLGGDLVGWSDFGGGSRGGGDDGGGVDLDCGFDDAHCCTVTGSGEGPRTDPDAIENPAKKLNMDYHKRSRQPNSLSTNADPCFPGCKRSEAMDAGRAGASLLR</sequence>
<dbReference type="Proteomes" id="UP000320762">
    <property type="component" value="Unassembled WGS sequence"/>
</dbReference>
<accession>A0A550CZB0</accession>